<keyword evidence="4" id="KW-1185">Reference proteome</keyword>
<comment type="caution">
    <text evidence="3">The sequence shown here is derived from an EMBL/GenBank/DDBJ whole genome shotgun (WGS) entry which is preliminary data.</text>
</comment>
<evidence type="ECO:0000313" key="4">
    <source>
        <dbReference type="Proteomes" id="UP001349994"/>
    </source>
</evidence>
<organism evidence="3 4">
    <name type="scientific">Adlercreutzia wanghongyangiae</name>
    <dbReference type="NCBI Taxonomy" id="3111451"/>
    <lineage>
        <taxon>Bacteria</taxon>
        <taxon>Bacillati</taxon>
        <taxon>Actinomycetota</taxon>
        <taxon>Coriobacteriia</taxon>
        <taxon>Eggerthellales</taxon>
        <taxon>Eggerthellaceae</taxon>
        <taxon>Adlercreutzia</taxon>
    </lineage>
</organism>
<name>A0ABU6IJ40_9ACTN</name>
<dbReference type="InterPro" id="IPR009057">
    <property type="entry name" value="Homeodomain-like_sf"/>
</dbReference>
<dbReference type="SUPFAM" id="SSF46689">
    <property type="entry name" value="Homeodomain-like"/>
    <property type="match status" value="1"/>
</dbReference>
<dbReference type="Proteomes" id="UP001349994">
    <property type="component" value="Unassembled WGS sequence"/>
</dbReference>
<dbReference type="InterPro" id="IPR001647">
    <property type="entry name" value="HTH_TetR"/>
</dbReference>
<gene>
    <name evidence="3" type="ORF">VIN30_08485</name>
</gene>
<evidence type="ECO:0000313" key="3">
    <source>
        <dbReference type="EMBL" id="MEC4176478.1"/>
    </source>
</evidence>
<protein>
    <submittedName>
        <fullName evidence="3">TetR/AcrR family transcriptional regulator</fullName>
    </submittedName>
</protein>
<evidence type="ECO:0000256" key="1">
    <source>
        <dbReference type="ARBA" id="ARBA00023125"/>
    </source>
</evidence>
<dbReference type="Gene3D" id="1.10.357.10">
    <property type="entry name" value="Tetracycline Repressor, domain 2"/>
    <property type="match status" value="1"/>
</dbReference>
<evidence type="ECO:0000259" key="2">
    <source>
        <dbReference type="Pfam" id="PF00440"/>
    </source>
</evidence>
<dbReference type="EMBL" id="JAYMFF010000015">
    <property type="protein sequence ID" value="MEC4176478.1"/>
    <property type="molecule type" value="Genomic_DNA"/>
</dbReference>
<feature type="domain" description="HTH tetR-type" evidence="2">
    <location>
        <begin position="25"/>
        <end position="54"/>
    </location>
</feature>
<sequence length="181" mass="21149">MRVQYVEKPAGFDVRMRVVQTITQPIGELSVAEICRRADISRQTFYSYFESKYAIGPWYASHCDTFTLDLIGRSLGWREAYEGWYTLLGKQRLLFENASKSRFNDEGERRIAEQRISAFQAAFKERGVDFTDEYRGFAHMCAVMERAAFHRWLKECYATPPHELARFTELCVPPLLHRALS</sequence>
<dbReference type="RefSeq" id="WP_326425130.1">
    <property type="nucleotide sequence ID" value="NZ_JAYMFF010000015.1"/>
</dbReference>
<proteinExistence type="predicted"/>
<reference evidence="3 4" key="1">
    <citation type="submission" date="2024-01" db="EMBL/GenBank/DDBJ databases">
        <title>novel species in genus Adlercreutzia.</title>
        <authorList>
            <person name="Liu X."/>
        </authorList>
    </citation>
    <scope>NUCLEOTIDE SEQUENCE [LARGE SCALE GENOMIC DNA]</scope>
    <source>
        <strain evidence="3 4">R7</strain>
    </source>
</reference>
<accession>A0ABU6IJ40</accession>
<keyword evidence="1" id="KW-0238">DNA-binding</keyword>
<dbReference type="Pfam" id="PF00440">
    <property type="entry name" value="TetR_N"/>
    <property type="match status" value="1"/>
</dbReference>